<dbReference type="GO" id="GO:0004497">
    <property type="term" value="F:monooxygenase activity"/>
    <property type="evidence" value="ECO:0007669"/>
    <property type="project" value="UniProtKB-KW"/>
</dbReference>
<reference evidence="4" key="1">
    <citation type="submission" date="2021-01" db="EMBL/GenBank/DDBJ databases">
        <title>Whole genome shotgun sequence of Dactylosporangium siamense NBRC 106093.</title>
        <authorList>
            <person name="Komaki H."/>
            <person name="Tamura T."/>
        </authorList>
    </citation>
    <scope>NUCLEOTIDE SEQUENCE</scope>
    <source>
        <strain evidence="4">NBRC 106093</strain>
    </source>
</reference>
<gene>
    <name evidence="4" type="ORF">Dsi01nite_092510</name>
</gene>
<evidence type="ECO:0000313" key="5">
    <source>
        <dbReference type="Proteomes" id="UP000660611"/>
    </source>
</evidence>
<dbReference type="SUPFAM" id="SSF51905">
    <property type="entry name" value="FAD/NAD(P)-binding domain"/>
    <property type="match status" value="1"/>
</dbReference>
<dbReference type="PANTHER" id="PTHR13789">
    <property type="entry name" value="MONOOXYGENASE"/>
    <property type="match status" value="1"/>
</dbReference>
<evidence type="ECO:0000256" key="2">
    <source>
        <dbReference type="ARBA" id="ARBA00023033"/>
    </source>
</evidence>
<keyword evidence="2" id="KW-0503">Monooxygenase</keyword>
<proteinExistence type="predicted"/>
<dbReference type="PANTHER" id="PTHR13789:SF309">
    <property type="entry name" value="PUTATIVE (AFU_ORTHOLOGUE AFUA_6G14510)-RELATED"/>
    <property type="match status" value="1"/>
</dbReference>
<comment type="caution">
    <text evidence="4">The sequence shown here is derived from an EMBL/GenBank/DDBJ whole genome shotgun (WGS) entry which is preliminary data.</text>
</comment>
<dbReference type="InterPro" id="IPR002938">
    <property type="entry name" value="FAD-bd"/>
</dbReference>
<dbReference type="Gene3D" id="3.30.9.30">
    <property type="match status" value="1"/>
</dbReference>
<dbReference type="Gene3D" id="3.50.50.60">
    <property type="entry name" value="FAD/NAD(P)-binding domain"/>
    <property type="match status" value="1"/>
</dbReference>
<accession>A0A919PUS1</accession>
<dbReference type="AlphaFoldDB" id="A0A919PUS1"/>
<organism evidence="4 5">
    <name type="scientific">Dactylosporangium siamense</name>
    <dbReference type="NCBI Taxonomy" id="685454"/>
    <lineage>
        <taxon>Bacteria</taxon>
        <taxon>Bacillati</taxon>
        <taxon>Actinomycetota</taxon>
        <taxon>Actinomycetes</taxon>
        <taxon>Micromonosporales</taxon>
        <taxon>Micromonosporaceae</taxon>
        <taxon>Dactylosporangium</taxon>
    </lineage>
</organism>
<dbReference type="EMBL" id="BONQ01000151">
    <property type="protein sequence ID" value="GIG51210.1"/>
    <property type="molecule type" value="Genomic_DNA"/>
</dbReference>
<keyword evidence="5" id="KW-1185">Reference proteome</keyword>
<dbReference type="InterPro" id="IPR036188">
    <property type="entry name" value="FAD/NAD-bd_sf"/>
</dbReference>
<dbReference type="PRINTS" id="PR00420">
    <property type="entry name" value="RNGMNOXGNASE"/>
</dbReference>
<feature type="domain" description="FAD-binding" evidence="3">
    <location>
        <begin position="298"/>
        <end position="361"/>
    </location>
</feature>
<evidence type="ECO:0000313" key="4">
    <source>
        <dbReference type="EMBL" id="GIG51210.1"/>
    </source>
</evidence>
<dbReference type="Proteomes" id="UP000660611">
    <property type="component" value="Unassembled WGS sequence"/>
</dbReference>
<evidence type="ECO:0000259" key="3">
    <source>
        <dbReference type="Pfam" id="PF01494"/>
    </source>
</evidence>
<dbReference type="InterPro" id="IPR050493">
    <property type="entry name" value="FAD-dep_Monooxygenase_BioMet"/>
</dbReference>
<evidence type="ECO:0000256" key="1">
    <source>
        <dbReference type="ARBA" id="ARBA00023002"/>
    </source>
</evidence>
<protein>
    <submittedName>
        <fullName evidence="4">Salicylate hydroxylase</fullName>
    </submittedName>
</protein>
<dbReference type="RefSeq" id="WP_203852825.1">
    <property type="nucleotide sequence ID" value="NZ_BAAAVW010000031.1"/>
</dbReference>
<dbReference type="Pfam" id="PF01494">
    <property type="entry name" value="FAD_binding_3"/>
    <property type="match status" value="2"/>
</dbReference>
<keyword evidence="1" id="KW-0560">Oxidoreductase</keyword>
<name>A0A919PUS1_9ACTN</name>
<dbReference type="GO" id="GO:0071949">
    <property type="term" value="F:FAD binding"/>
    <property type="evidence" value="ECO:0007669"/>
    <property type="project" value="InterPro"/>
</dbReference>
<feature type="domain" description="FAD-binding" evidence="3">
    <location>
        <begin position="4"/>
        <end position="170"/>
    </location>
</feature>
<sequence>MRTAVVVGAGIGGIAAAGALARTGWQVTLLERDDRLRPGRGALVLWPNGVRALRGLGLAGGLDGIATPVPPVGIRRPDGQWLVRPVAGAGTGALDGGDVESPPVVVHREDLHDAFIAGLSDQVDIRNAIEVQPARVRRERPAVGDGRTTFEADLIVAADGVQSAIRRRLAPATSFTSGGFAAWRAVIPWYRIPDLPPGLPPHGETLDGGHRFTFASLGERGSSGGSTRGGISWVATVPGALRPEPPAGQLALLRRWFAGWHAPIPQLLAATEPDDLVQDPIGELAPLPETFGVRAGTGGYALIGDAAHAMPHHLAQGACLALEDVATLQAVLANVRGPLGPALDEYSRLRRPRATRVLQQSRKASAVLQPRGGLTSRAMGAALGRANPRTLDRAAAAAAEWAGPTSS</sequence>